<proteinExistence type="predicted"/>
<keyword evidence="4" id="KW-0482">Metalloprotease</keyword>
<sequence>MPWISDAGSALVQAAARVRMIMCTTPTNLRAELDRLGRAWARGDHELPRFSHEPAPDHEGLVRALGELAAFLDNEGPLGMVYAGRAREIAAEATVCSAVGTKGLWAAARKRFGRRDLYDDAADDLARRWLSEPPPRASASEEEAPLRSDDEAEEGSLLVRMRAEIGARRLPFRVVVVRDLSSLAATGEGVVQVAAGRAMTRADVERTVLHEIEGHVLPRCRAAGMSLGIFVIGTQNGADDQEGRALWLERRAGALVGGRRYELAFRHVAARKLEAGADFVEAARLLLSYGASLPDALRITARVYRGGGLGREVVYLPALLRVEAALAVDPALDGVLGAGRVSVDAAAVLRPFASRSGT</sequence>
<evidence type="ECO:0000313" key="6">
    <source>
        <dbReference type="EMBL" id="MDC0747119.1"/>
    </source>
</evidence>
<evidence type="ECO:0000256" key="4">
    <source>
        <dbReference type="ARBA" id="ARBA00023049"/>
    </source>
</evidence>
<dbReference type="Pfam" id="PF08014">
    <property type="entry name" value="MATCAP"/>
    <property type="match status" value="1"/>
</dbReference>
<feature type="region of interest" description="Disordered" evidence="5">
    <location>
        <begin position="129"/>
        <end position="151"/>
    </location>
</feature>
<gene>
    <name evidence="6" type="ORF">POL67_37670</name>
</gene>
<dbReference type="SMART" id="SM01154">
    <property type="entry name" value="DUF1704"/>
    <property type="match status" value="1"/>
</dbReference>
<dbReference type="InterPro" id="IPR012548">
    <property type="entry name" value="MATCAP"/>
</dbReference>
<evidence type="ECO:0000256" key="5">
    <source>
        <dbReference type="SAM" id="MobiDB-lite"/>
    </source>
</evidence>
<comment type="cofactor">
    <cofactor evidence="1">
        <name>Zn(2+)</name>
        <dbReference type="ChEBI" id="CHEBI:29105"/>
    </cofactor>
</comment>
<evidence type="ECO:0000256" key="3">
    <source>
        <dbReference type="ARBA" id="ARBA00022801"/>
    </source>
</evidence>
<evidence type="ECO:0000256" key="2">
    <source>
        <dbReference type="ARBA" id="ARBA00022670"/>
    </source>
</evidence>
<protein>
    <submittedName>
        <fullName evidence="6">DUF1704 domain-containing protein</fullName>
    </submittedName>
</protein>
<evidence type="ECO:0000313" key="7">
    <source>
        <dbReference type="Proteomes" id="UP001221411"/>
    </source>
</evidence>
<dbReference type="EMBL" id="JAQNDO010000001">
    <property type="protein sequence ID" value="MDC0747119.1"/>
    <property type="molecule type" value="Genomic_DNA"/>
</dbReference>
<dbReference type="Proteomes" id="UP001221411">
    <property type="component" value="Unassembled WGS sequence"/>
</dbReference>
<keyword evidence="2" id="KW-0645">Protease</keyword>
<evidence type="ECO:0000256" key="1">
    <source>
        <dbReference type="ARBA" id="ARBA00001947"/>
    </source>
</evidence>
<dbReference type="RefSeq" id="WP_271925481.1">
    <property type="nucleotide sequence ID" value="NZ_JAQNDO010000001.1"/>
</dbReference>
<keyword evidence="3" id="KW-0378">Hydrolase</keyword>
<keyword evidence="7" id="KW-1185">Reference proteome</keyword>
<name>A0ABT5F0H8_9BACT</name>
<organism evidence="6 7">
    <name type="scientific">Polyangium mundeleinium</name>
    <dbReference type="NCBI Taxonomy" id="2995306"/>
    <lineage>
        <taxon>Bacteria</taxon>
        <taxon>Pseudomonadati</taxon>
        <taxon>Myxococcota</taxon>
        <taxon>Polyangia</taxon>
        <taxon>Polyangiales</taxon>
        <taxon>Polyangiaceae</taxon>
        <taxon>Polyangium</taxon>
    </lineage>
</organism>
<accession>A0ABT5F0H8</accession>
<reference evidence="6 7" key="1">
    <citation type="submission" date="2022-11" db="EMBL/GenBank/DDBJ databases">
        <title>Minimal conservation of predation-associated metabolite biosynthetic gene clusters underscores biosynthetic potential of Myxococcota including descriptions for ten novel species: Archangium lansinium sp. nov., Myxococcus landrumus sp. nov., Nannocystis bai.</title>
        <authorList>
            <person name="Ahearne A."/>
            <person name="Stevens C."/>
            <person name="Dowd S."/>
        </authorList>
    </citation>
    <scope>NUCLEOTIDE SEQUENCE [LARGE SCALE GENOMIC DNA]</scope>
    <source>
        <strain evidence="6 7">RJM3</strain>
    </source>
</reference>
<comment type="caution">
    <text evidence="6">The sequence shown here is derived from an EMBL/GenBank/DDBJ whole genome shotgun (WGS) entry which is preliminary data.</text>
</comment>